<feature type="signal peptide" evidence="3">
    <location>
        <begin position="1"/>
        <end position="20"/>
    </location>
</feature>
<feature type="chain" id="PRO_5025338300" evidence="3">
    <location>
        <begin position="21"/>
        <end position="376"/>
    </location>
</feature>
<keyword evidence="1" id="KW-0339">Growth factor</keyword>
<feature type="region of interest" description="Disordered" evidence="2">
    <location>
        <begin position="228"/>
        <end position="267"/>
    </location>
</feature>
<dbReference type="AlphaFoldDB" id="A0A6B0V984"/>
<accession>A0A6B0V984</accession>
<dbReference type="SMART" id="SM00141">
    <property type="entry name" value="PDGF"/>
    <property type="match status" value="1"/>
</dbReference>
<dbReference type="PANTHER" id="PTHR21719">
    <property type="entry name" value="FI06402P-RELATED"/>
    <property type="match status" value="1"/>
</dbReference>
<dbReference type="GO" id="GO:0008083">
    <property type="term" value="F:growth factor activity"/>
    <property type="evidence" value="ECO:0007669"/>
    <property type="project" value="UniProtKB-KW"/>
</dbReference>
<dbReference type="SUPFAM" id="SSF57501">
    <property type="entry name" value="Cystine-knot cytokines"/>
    <property type="match status" value="1"/>
</dbReference>
<name>A0A6B0V984_IXORI</name>
<evidence type="ECO:0000259" key="4">
    <source>
        <dbReference type="PROSITE" id="PS50278"/>
    </source>
</evidence>
<proteinExistence type="inferred from homology"/>
<dbReference type="GO" id="GO:0035099">
    <property type="term" value="P:hemocyte migration"/>
    <property type="evidence" value="ECO:0007669"/>
    <property type="project" value="TreeGrafter"/>
</dbReference>
<comment type="similarity">
    <text evidence="1">Belongs to the PDGF/VEGF growth factor family.</text>
</comment>
<dbReference type="Pfam" id="PF00341">
    <property type="entry name" value="PDGF"/>
    <property type="match status" value="1"/>
</dbReference>
<reference evidence="5" key="1">
    <citation type="submission" date="2019-12" db="EMBL/GenBank/DDBJ databases">
        <title>An insight into the sialome of adult female Ixodes ricinus ticks feeding for 6 days.</title>
        <authorList>
            <person name="Perner J."/>
            <person name="Ribeiro J.M.C."/>
        </authorList>
    </citation>
    <scope>NUCLEOTIDE SEQUENCE</scope>
    <source>
        <strain evidence="5">Semi-engorged</strain>
        <tissue evidence="5">Salivary glands</tissue>
    </source>
</reference>
<dbReference type="PANTHER" id="PTHR21719:SF1">
    <property type="entry name" value="FI06402P-RELATED"/>
    <property type="match status" value="1"/>
</dbReference>
<evidence type="ECO:0000256" key="3">
    <source>
        <dbReference type="SAM" id="SignalP"/>
    </source>
</evidence>
<keyword evidence="3" id="KW-0732">Signal</keyword>
<dbReference type="PROSITE" id="PS50278">
    <property type="entry name" value="PDGF_2"/>
    <property type="match status" value="1"/>
</dbReference>
<dbReference type="EMBL" id="GIFC01016814">
    <property type="protein sequence ID" value="MXU98897.1"/>
    <property type="molecule type" value="Transcribed_RNA"/>
</dbReference>
<evidence type="ECO:0000256" key="1">
    <source>
        <dbReference type="RuleBase" id="RU003818"/>
    </source>
</evidence>
<dbReference type="Gene3D" id="2.10.90.10">
    <property type="entry name" value="Cystine-knot cytokines"/>
    <property type="match status" value="1"/>
</dbReference>
<sequence length="376" mass="43120">MKRCAVFWWCFWCVAPSVLGYPGAQISAEKGAKQRVQALLDHRPIPSFRSGGVVHQVDEEKESAVSTQLPRPPRLTPSSAQRNYADTVRLLYSARDAKIREPRLSPTLSQELEDVRSANEHFLRIRTTARCRVPRTRVVHVKEFYSDPSKEYLPRCTVLHRCGDDSGCCDNEQYECVPRTMQEVTLHFYTIHLQNQNGEVGLRNSVTKLLFTNHTECECQPINDIPRTAPRPPKFAASSRDPSNRLPVSLPIHPPSSDDSELVSGSGMHEEIPGAPLKCHNCPEPFSRRSYDDGRCSCDCFEKQKPCLKIKRGRDALGDLQRRCVETQECHVPECEYGLYDVETGRCPKRPDYWPKHAEQKKVHPHSHRWQFFERD</sequence>
<dbReference type="GO" id="GO:0016020">
    <property type="term" value="C:membrane"/>
    <property type="evidence" value="ECO:0007669"/>
    <property type="project" value="InterPro"/>
</dbReference>
<dbReference type="FunFam" id="2.10.90.10:FF:000133">
    <property type="entry name" value="Uncharacterized protein (Fragment)"/>
    <property type="match status" value="1"/>
</dbReference>
<protein>
    <submittedName>
        <fullName evidence="5">Putative family i15 unassigned peptidase inhibitor</fullName>
    </submittedName>
</protein>
<feature type="domain" description="Platelet-derived growth factor (PDGF) family profile" evidence="4">
    <location>
        <begin position="113"/>
        <end position="224"/>
    </location>
</feature>
<evidence type="ECO:0000256" key="2">
    <source>
        <dbReference type="SAM" id="MobiDB-lite"/>
    </source>
</evidence>
<dbReference type="InterPro" id="IPR029034">
    <property type="entry name" value="Cystine-knot_cytokine"/>
</dbReference>
<feature type="region of interest" description="Disordered" evidence="2">
    <location>
        <begin position="60"/>
        <end position="79"/>
    </location>
</feature>
<evidence type="ECO:0000313" key="5">
    <source>
        <dbReference type="EMBL" id="MXU98897.1"/>
    </source>
</evidence>
<dbReference type="InterPro" id="IPR000072">
    <property type="entry name" value="PDGF/VEGF_dom"/>
</dbReference>
<organism evidence="5">
    <name type="scientific">Ixodes ricinus</name>
    <name type="common">Common tick</name>
    <name type="synonym">Acarus ricinus</name>
    <dbReference type="NCBI Taxonomy" id="34613"/>
    <lineage>
        <taxon>Eukaryota</taxon>
        <taxon>Metazoa</taxon>
        <taxon>Ecdysozoa</taxon>
        <taxon>Arthropoda</taxon>
        <taxon>Chelicerata</taxon>
        <taxon>Arachnida</taxon>
        <taxon>Acari</taxon>
        <taxon>Parasitiformes</taxon>
        <taxon>Ixodida</taxon>
        <taxon>Ixodoidea</taxon>
        <taxon>Ixodidae</taxon>
        <taxon>Ixodinae</taxon>
        <taxon>Ixodes</taxon>
    </lineage>
</organism>